<feature type="domain" description="Response regulatory" evidence="5">
    <location>
        <begin position="4"/>
        <end position="118"/>
    </location>
</feature>
<dbReference type="Gene3D" id="1.10.10.10">
    <property type="entry name" value="Winged helix-like DNA-binding domain superfamily/Winged helix DNA-binding domain"/>
    <property type="match status" value="1"/>
</dbReference>
<dbReference type="PANTHER" id="PTHR44591">
    <property type="entry name" value="STRESS RESPONSE REGULATOR PROTEIN 1"/>
    <property type="match status" value="1"/>
</dbReference>
<feature type="coiled-coil region" evidence="4">
    <location>
        <begin position="117"/>
        <end position="144"/>
    </location>
</feature>
<dbReference type="InterPro" id="IPR011006">
    <property type="entry name" value="CheY-like_superfamily"/>
</dbReference>
<keyword evidence="8" id="KW-1185">Reference proteome</keyword>
<dbReference type="AlphaFoldDB" id="A0A1T4YWS7"/>
<dbReference type="Proteomes" id="UP000190042">
    <property type="component" value="Unassembled WGS sequence"/>
</dbReference>
<dbReference type="PROSITE" id="PS50110">
    <property type="entry name" value="RESPONSE_REGULATORY"/>
    <property type="match status" value="1"/>
</dbReference>
<evidence type="ECO:0000313" key="8">
    <source>
        <dbReference type="Proteomes" id="UP000190042"/>
    </source>
</evidence>
<evidence type="ECO:0000313" key="7">
    <source>
        <dbReference type="EMBL" id="SKB06244.1"/>
    </source>
</evidence>
<keyword evidence="4" id="KW-0175">Coiled coil</keyword>
<dbReference type="SUPFAM" id="SSF52172">
    <property type="entry name" value="CheY-like"/>
    <property type="match status" value="1"/>
</dbReference>
<evidence type="ECO:0000256" key="4">
    <source>
        <dbReference type="SAM" id="Coils"/>
    </source>
</evidence>
<dbReference type="InterPro" id="IPR050595">
    <property type="entry name" value="Bact_response_regulator"/>
</dbReference>
<dbReference type="InterPro" id="IPR036388">
    <property type="entry name" value="WH-like_DNA-bd_sf"/>
</dbReference>
<organism evidence="7 8">
    <name type="scientific">Sporosarcina newyorkensis</name>
    <dbReference type="NCBI Taxonomy" id="759851"/>
    <lineage>
        <taxon>Bacteria</taxon>
        <taxon>Bacillati</taxon>
        <taxon>Bacillota</taxon>
        <taxon>Bacilli</taxon>
        <taxon>Bacillales</taxon>
        <taxon>Caryophanaceae</taxon>
        <taxon>Sporosarcina</taxon>
    </lineage>
</organism>
<dbReference type="InterPro" id="IPR005561">
    <property type="entry name" value="ANTAR"/>
</dbReference>
<evidence type="ECO:0000256" key="1">
    <source>
        <dbReference type="ARBA" id="ARBA00022553"/>
    </source>
</evidence>
<dbReference type="PANTHER" id="PTHR44591:SF3">
    <property type="entry name" value="RESPONSE REGULATORY DOMAIN-CONTAINING PROTEIN"/>
    <property type="match status" value="1"/>
</dbReference>
<keyword evidence="1 3" id="KW-0597">Phosphoprotein</keyword>
<reference evidence="8" key="1">
    <citation type="submission" date="2017-02" db="EMBL/GenBank/DDBJ databases">
        <authorList>
            <person name="Varghese N."/>
            <person name="Submissions S."/>
        </authorList>
    </citation>
    <scope>NUCLEOTIDE SEQUENCE [LARGE SCALE GENOMIC DNA]</scope>
    <source>
        <strain evidence="8">DSM 23966</strain>
    </source>
</reference>
<dbReference type="GO" id="GO:0003723">
    <property type="term" value="F:RNA binding"/>
    <property type="evidence" value="ECO:0007669"/>
    <property type="project" value="InterPro"/>
</dbReference>
<dbReference type="GO" id="GO:0000160">
    <property type="term" value="P:phosphorelay signal transduction system"/>
    <property type="evidence" value="ECO:0007669"/>
    <property type="project" value="UniProtKB-KW"/>
</dbReference>
<feature type="modified residue" description="4-aspartylphosphate" evidence="3">
    <location>
        <position position="54"/>
    </location>
</feature>
<accession>A0A1T4YWS7</accession>
<dbReference type="EMBL" id="FUYJ01000010">
    <property type="protein sequence ID" value="SKB06244.1"/>
    <property type="molecule type" value="Genomic_DNA"/>
</dbReference>
<evidence type="ECO:0000259" key="5">
    <source>
        <dbReference type="PROSITE" id="PS50110"/>
    </source>
</evidence>
<evidence type="ECO:0000256" key="2">
    <source>
        <dbReference type="ARBA" id="ARBA00023012"/>
    </source>
</evidence>
<sequence length="189" mass="21580">MRKRIVIAEDESIIRMDLKMTLQDHGYEVVGEAGDGDRAIELAFLHKPDLILMDIKMPKMNGLKASRIIGEQLDLPILIITAYSQKEFVEKAQQDNVVGYLVKPISESNLIPAVEVALHQSDKAKRLKENVQQAKQEVEKRKIVERAKGILMDAEQLTEQQAFKQMRDASMSRQMTMESLAKEIIDKYK</sequence>
<name>A0A1T4YWS7_9BACL</name>
<protein>
    <submittedName>
        <fullName evidence="7">Response regulator receiver and ANTAR domain protein</fullName>
    </submittedName>
</protein>
<dbReference type="SMART" id="SM00448">
    <property type="entry name" value="REC"/>
    <property type="match status" value="1"/>
</dbReference>
<gene>
    <name evidence="7" type="ORF">SAMN04244570_0137</name>
</gene>
<dbReference type="SMART" id="SM01012">
    <property type="entry name" value="ANTAR"/>
    <property type="match status" value="1"/>
</dbReference>
<dbReference type="Pfam" id="PF00072">
    <property type="entry name" value="Response_reg"/>
    <property type="match status" value="1"/>
</dbReference>
<keyword evidence="2" id="KW-0902">Two-component regulatory system</keyword>
<dbReference type="Pfam" id="PF03861">
    <property type="entry name" value="ANTAR"/>
    <property type="match status" value="1"/>
</dbReference>
<dbReference type="Gene3D" id="3.40.50.2300">
    <property type="match status" value="1"/>
</dbReference>
<dbReference type="PIRSF" id="PIRSF036382">
    <property type="entry name" value="RR_antiterm"/>
    <property type="match status" value="1"/>
</dbReference>
<dbReference type="PROSITE" id="PS50921">
    <property type="entry name" value="ANTAR"/>
    <property type="match status" value="1"/>
</dbReference>
<dbReference type="RefSeq" id="WP_078818697.1">
    <property type="nucleotide sequence ID" value="NZ_FUYJ01000010.1"/>
</dbReference>
<proteinExistence type="predicted"/>
<feature type="domain" description="ANTAR" evidence="6">
    <location>
        <begin position="124"/>
        <end position="185"/>
    </location>
</feature>
<dbReference type="InterPro" id="IPR001789">
    <property type="entry name" value="Sig_transdc_resp-reg_receiver"/>
</dbReference>
<evidence type="ECO:0000259" key="6">
    <source>
        <dbReference type="PROSITE" id="PS50921"/>
    </source>
</evidence>
<dbReference type="InterPro" id="IPR008327">
    <property type="entry name" value="Sig_transdc_resp-reg_antiterm"/>
</dbReference>
<evidence type="ECO:0000256" key="3">
    <source>
        <dbReference type="PROSITE-ProRule" id="PRU00169"/>
    </source>
</evidence>